<evidence type="ECO:0000256" key="1">
    <source>
        <dbReference type="SAM" id="MobiDB-lite"/>
    </source>
</evidence>
<feature type="domain" description="DUF6699" evidence="2">
    <location>
        <begin position="235"/>
        <end position="351"/>
    </location>
</feature>
<evidence type="ECO:0000313" key="3">
    <source>
        <dbReference type="EMBL" id="RPD60282.1"/>
    </source>
</evidence>
<sequence length="373" mass="41506">MHSGSPLRLLAAPRSKGPSHSYPRHYNPRHIPYPFDPASVVPPPTPLLRPIDLPAQDSEEEYLPTSPILLSPLPTLPASNYSSILMFDAPLPSPSRIDKTHAHGTRVHQSSVRHAPYSRPPPAVPPVRRSAVPAILPSGTSATTASASASDVPIVDALLAFPPHASAEPPFEWDIMRDPYKSLQDNMPIRHIIDLRRWVAIRAGPGGVPEPLTSLVLILEDAPGLEITVEHSVTPSFLPPAPWEVNPRAVIIYDLLGQLYRELREPLTREELAALGEEERVRLRDAADARVGYEFGCVVEAMHHQRERNRRKSLAYRDGCAHADPEHDESVPLRRIDRLGRRRRFLGIRPARRREVPAGREHGEVFVVELGMC</sequence>
<name>A0A5C2S908_9APHY</name>
<feature type="region of interest" description="Disordered" evidence="1">
    <location>
        <begin position="1"/>
        <end position="23"/>
    </location>
</feature>
<dbReference type="OrthoDB" id="2758416at2759"/>
<protein>
    <recommendedName>
        <fullName evidence="2">DUF6699 domain-containing protein</fullName>
    </recommendedName>
</protein>
<gene>
    <name evidence="3" type="ORF">L227DRAFT_575369</name>
</gene>
<evidence type="ECO:0000313" key="4">
    <source>
        <dbReference type="Proteomes" id="UP000313359"/>
    </source>
</evidence>
<organism evidence="3 4">
    <name type="scientific">Lentinus tigrinus ALCF2SS1-6</name>
    <dbReference type="NCBI Taxonomy" id="1328759"/>
    <lineage>
        <taxon>Eukaryota</taxon>
        <taxon>Fungi</taxon>
        <taxon>Dikarya</taxon>
        <taxon>Basidiomycota</taxon>
        <taxon>Agaricomycotina</taxon>
        <taxon>Agaricomycetes</taxon>
        <taxon>Polyporales</taxon>
        <taxon>Polyporaceae</taxon>
        <taxon>Lentinus</taxon>
    </lineage>
</organism>
<reference evidence="3" key="1">
    <citation type="journal article" date="2018" name="Genome Biol. Evol.">
        <title>Genomics and development of Lentinus tigrinus, a white-rot wood-decaying mushroom with dimorphic fruiting bodies.</title>
        <authorList>
            <person name="Wu B."/>
            <person name="Xu Z."/>
            <person name="Knudson A."/>
            <person name="Carlson A."/>
            <person name="Chen N."/>
            <person name="Kovaka S."/>
            <person name="LaButti K."/>
            <person name="Lipzen A."/>
            <person name="Pennachio C."/>
            <person name="Riley R."/>
            <person name="Schakwitz W."/>
            <person name="Umezawa K."/>
            <person name="Ohm R.A."/>
            <person name="Grigoriev I.V."/>
            <person name="Nagy L.G."/>
            <person name="Gibbons J."/>
            <person name="Hibbett D."/>
        </authorList>
    </citation>
    <scope>NUCLEOTIDE SEQUENCE [LARGE SCALE GENOMIC DNA]</scope>
    <source>
        <strain evidence="3">ALCF2SS1-6</strain>
    </source>
</reference>
<dbReference type="AlphaFoldDB" id="A0A5C2S908"/>
<keyword evidence="4" id="KW-1185">Reference proteome</keyword>
<proteinExistence type="predicted"/>
<dbReference type="Proteomes" id="UP000313359">
    <property type="component" value="Unassembled WGS sequence"/>
</dbReference>
<feature type="region of interest" description="Disordered" evidence="1">
    <location>
        <begin position="101"/>
        <end position="126"/>
    </location>
</feature>
<dbReference type="InterPro" id="IPR046522">
    <property type="entry name" value="DUF6699"/>
</dbReference>
<evidence type="ECO:0000259" key="2">
    <source>
        <dbReference type="Pfam" id="PF20415"/>
    </source>
</evidence>
<dbReference type="Pfam" id="PF20415">
    <property type="entry name" value="DUF6699"/>
    <property type="match status" value="1"/>
</dbReference>
<dbReference type="EMBL" id="ML122266">
    <property type="protein sequence ID" value="RPD60282.1"/>
    <property type="molecule type" value="Genomic_DNA"/>
</dbReference>
<accession>A0A5C2S908</accession>